<evidence type="ECO:0000259" key="4">
    <source>
        <dbReference type="SMART" id="SM01003"/>
    </source>
</evidence>
<feature type="region of interest" description="Disordered" evidence="2">
    <location>
        <begin position="1"/>
        <end position="31"/>
    </location>
</feature>
<dbReference type="CDD" id="cd12181">
    <property type="entry name" value="ceo_syn"/>
    <property type="match status" value="1"/>
</dbReference>
<dbReference type="Proteomes" id="UP000602087">
    <property type="component" value="Unassembled WGS sequence"/>
</dbReference>
<gene>
    <name evidence="5" type="ORF">JAV76_13935</name>
</gene>
<dbReference type="SUPFAM" id="SSF51735">
    <property type="entry name" value="NAD(P)-binding Rossmann-fold domains"/>
    <property type="match status" value="1"/>
</dbReference>
<dbReference type="PANTHER" id="PTHR42795">
    <property type="entry name" value="ALANINE DEHYDROGENASE"/>
    <property type="match status" value="1"/>
</dbReference>
<dbReference type="GO" id="GO:0006524">
    <property type="term" value="P:alanine catabolic process"/>
    <property type="evidence" value="ECO:0007669"/>
    <property type="project" value="TreeGrafter"/>
</dbReference>
<dbReference type="InterPro" id="IPR007698">
    <property type="entry name" value="AlaDH/PNT_NAD(H)-bd"/>
</dbReference>
<dbReference type="Pfam" id="PF05222">
    <property type="entry name" value="AlaDh_PNT_N"/>
    <property type="match status" value="1"/>
</dbReference>
<proteinExistence type="predicted"/>
<dbReference type="RefSeq" id="WP_198734679.1">
    <property type="nucleotide sequence ID" value="NZ_JAEINH010000016.1"/>
</dbReference>
<dbReference type="Gene3D" id="3.40.50.720">
    <property type="entry name" value="NAD(P)-binding Rossmann-like Domain"/>
    <property type="match status" value="2"/>
</dbReference>
<sequence length="411" mass="44446">MTERSVHGSGTTQDETTGTPDRTRGGGPLTLGVVATSRKPDERRLPLHPEHLVRIDADVRDRIVLETGYGESFGFSDAQLAPLVRDIRPRAEVVASSDVVLLPKPQASDLEDLRPGQTLWGWPHCVQDPALTQVAIDERLTLIAFEAMNHWASDGGFGLHVFHKNNELAGYCSVLHALQLTGATGDYGRPLRAVVIGFGATARGAVTALNAHGVHDVQVVTTRDVAAVGSPIHSARIVQLDHDRSSPNHVVTERGRVPLATFLAERDVVVNCTLQDTDAPLTYLEESDLQAFRPGSLVVDVSCDEAMGFGWARPTSFAAPVFTVGDHVRYYAVDHSPSYLWASATWELSEALLPFLRTVTDGPDAWETDRTIGRAVEIRDGRVVNPSILAFQGRCAEFPHALPVSAGVPAA</sequence>
<organism evidence="5 6">
    <name type="scientific">Sanguibacter suaedae</name>
    <dbReference type="NCBI Taxonomy" id="2795737"/>
    <lineage>
        <taxon>Bacteria</taxon>
        <taxon>Bacillati</taxon>
        <taxon>Actinomycetota</taxon>
        <taxon>Actinomycetes</taxon>
        <taxon>Micrococcales</taxon>
        <taxon>Sanguibacteraceae</taxon>
        <taxon>Sanguibacter</taxon>
    </lineage>
</organism>
<accession>A0A934M837</accession>
<feature type="domain" description="Alanine dehydrogenase/pyridine nucleotide transhydrogenase N-terminal" evidence="4">
    <location>
        <begin position="32"/>
        <end position="169"/>
    </location>
</feature>
<evidence type="ECO:0000256" key="1">
    <source>
        <dbReference type="ARBA" id="ARBA00023002"/>
    </source>
</evidence>
<name>A0A934M837_9MICO</name>
<evidence type="ECO:0000313" key="6">
    <source>
        <dbReference type="Proteomes" id="UP000602087"/>
    </source>
</evidence>
<dbReference type="PANTHER" id="PTHR42795:SF1">
    <property type="entry name" value="ALANINE DEHYDROGENASE"/>
    <property type="match status" value="1"/>
</dbReference>
<dbReference type="InterPro" id="IPR007886">
    <property type="entry name" value="AlaDH/PNT_N"/>
</dbReference>
<dbReference type="SMART" id="SM01002">
    <property type="entry name" value="AlaDh_PNT_C"/>
    <property type="match status" value="1"/>
</dbReference>
<dbReference type="GO" id="GO:0047126">
    <property type="term" value="F:N5-(carboxyethyl)ornithine synthase activity"/>
    <property type="evidence" value="ECO:0007669"/>
    <property type="project" value="InterPro"/>
</dbReference>
<dbReference type="GO" id="GO:0000286">
    <property type="term" value="F:alanine dehydrogenase activity"/>
    <property type="evidence" value="ECO:0007669"/>
    <property type="project" value="TreeGrafter"/>
</dbReference>
<dbReference type="SUPFAM" id="SSF52283">
    <property type="entry name" value="Formate/glycerate dehydrogenase catalytic domain-like"/>
    <property type="match status" value="1"/>
</dbReference>
<dbReference type="AlphaFoldDB" id="A0A934M837"/>
<evidence type="ECO:0000256" key="2">
    <source>
        <dbReference type="SAM" id="MobiDB-lite"/>
    </source>
</evidence>
<dbReference type="EMBL" id="JAEINH010000016">
    <property type="protein sequence ID" value="MBI9116112.1"/>
    <property type="molecule type" value="Genomic_DNA"/>
</dbReference>
<dbReference type="InterPro" id="IPR046951">
    <property type="entry name" value="CEOS"/>
</dbReference>
<feature type="domain" description="Alanine dehydrogenase/pyridine nucleotide transhydrogenase NAD(H)-binding" evidence="3">
    <location>
        <begin position="172"/>
        <end position="332"/>
    </location>
</feature>
<dbReference type="Pfam" id="PF01262">
    <property type="entry name" value="AlaDh_PNT_C"/>
    <property type="match status" value="1"/>
</dbReference>
<comment type="caution">
    <text evidence="5">The sequence shown here is derived from an EMBL/GenBank/DDBJ whole genome shotgun (WGS) entry which is preliminary data.</text>
</comment>
<evidence type="ECO:0000259" key="3">
    <source>
        <dbReference type="SMART" id="SM01002"/>
    </source>
</evidence>
<dbReference type="SMART" id="SM01003">
    <property type="entry name" value="AlaDh_PNT_N"/>
    <property type="match status" value="1"/>
</dbReference>
<evidence type="ECO:0000313" key="5">
    <source>
        <dbReference type="EMBL" id="MBI9116112.1"/>
    </source>
</evidence>
<reference evidence="5" key="1">
    <citation type="submission" date="2020-12" db="EMBL/GenBank/DDBJ databases">
        <title>Sanguibacter suaedae sp. nov., isolated from Suaeda aralocaspica.</title>
        <authorList>
            <person name="Ma Q."/>
        </authorList>
    </citation>
    <scope>NUCLEOTIDE SEQUENCE</scope>
    <source>
        <strain evidence="5">YZGR15</strain>
    </source>
</reference>
<dbReference type="InterPro" id="IPR036291">
    <property type="entry name" value="NAD(P)-bd_dom_sf"/>
</dbReference>
<protein>
    <submittedName>
        <fullName evidence="5">N(5)-(Carboxyethyl)ornithine synthase</fullName>
    </submittedName>
</protein>
<keyword evidence="1" id="KW-0560">Oxidoreductase</keyword>
<keyword evidence="6" id="KW-1185">Reference proteome</keyword>
<dbReference type="GO" id="GO:0005886">
    <property type="term" value="C:plasma membrane"/>
    <property type="evidence" value="ECO:0007669"/>
    <property type="project" value="TreeGrafter"/>
</dbReference>